<dbReference type="InterPro" id="IPR044810">
    <property type="entry name" value="WRKY_plant"/>
</dbReference>
<dbReference type="HOGENOM" id="CLU_029232_0_0_1"/>
<proteinExistence type="inferred from homology"/>
<evidence type="ECO:0000256" key="5">
    <source>
        <dbReference type="ARBA" id="ARBA00023242"/>
    </source>
</evidence>
<dbReference type="InterPro" id="IPR036576">
    <property type="entry name" value="WRKY_dom_sf"/>
</dbReference>
<feature type="compositionally biased region" description="Acidic residues" evidence="7">
    <location>
        <begin position="294"/>
        <end position="332"/>
    </location>
</feature>
<sequence>MSSEDWDLFAVVRSCSSSVSTTNSCAGHEDNRGNCKQEQDPPPPPLFTHIHGDRDNKEPSSSSSCNELQDSCKPFLPATTTTTWSPPPLLPPPTVSSSPSPKILMKQEQVLHESQDQKPPLSVRVFPPSTSSSSSVFVFRGQRDQLLQQQSQPPLRSRKRKNQQKRTICHVTQENLSSDLWAWRKYGQKPIKGSPYPRNYYRCSSSKGCLARKQVERSNLDPNIFIVTYTGEHTHPRPTHRNSLAGSTRNKSQPVNPVPKPNNPSPLSDTVKEEIHLSPTTPLKGNDDVQATNGDEDIISQEVNMEEEEEEEEEVEEEEEDDDDGEDDDVDDLLIPNLAVRDRDDLFFAGNFPSWSAGSSGDGGG</sequence>
<keyword evidence="4" id="KW-0804">Transcription</keyword>
<dbReference type="Gene3D" id="2.20.25.80">
    <property type="entry name" value="WRKY domain"/>
    <property type="match status" value="1"/>
</dbReference>
<feature type="region of interest" description="Disordered" evidence="7">
    <location>
        <begin position="146"/>
        <end position="166"/>
    </location>
</feature>
<dbReference type="Proteomes" id="UP000008694">
    <property type="component" value="Unassembled WGS sequence"/>
</dbReference>
<keyword evidence="10" id="KW-1185">Reference proteome</keyword>
<feature type="compositionally biased region" description="Low complexity" evidence="7">
    <location>
        <begin position="146"/>
        <end position="155"/>
    </location>
</feature>
<dbReference type="EMBL" id="GL348720">
    <property type="protein sequence ID" value="EFH40456.1"/>
    <property type="molecule type" value="Genomic_DNA"/>
</dbReference>
<evidence type="ECO:0000259" key="8">
    <source>
        <dbReference type="PROSITE" id="PS50811"/>
    </source>
</evidence>
<feature type="region of interest" description="Disordered" evidence="7">
    <location>
        <begin position="17"/>
        <end position="100"/>
    </location>
</feature>
<feature type="domain" description="WRKY" evidence="8">
    <location>
        <begin position="172"/>
        <end position="238"/>
    </location>
</feature>
<evidence type="ECO:0000256" key="2">
    <source>
        <dbReference type="ARBA" id="ARBA00023015"/>
    </source>
</evidence>
<keyword evidence="2" id="KW-0805">Transcription regulation</keyword>
<dbReference type="PROSITE" id="PS50811">
    <property type="entry name" value="WRKY"/>
    <property type="match status" value="1"/>
</dbReference>
<evidence type="ECO:0000256" key="1">
    <source>
        <dbReference type="ARBA" id="ARBA00004123"/>
    </source>
</evidence>
<feature type="compositionally biased region" description="Low complexity" evidence="7">
    <location>
        <begin position="74"/>
        <end position="84"/>
    </location>
</feature>
<evidence type="ECO:0000313" key="10">
    <source>
        <dbReference type="Proteomes" id="UP000008694"/>
    </source>
</evidence>
<dbReference type="PANTHER" id="PTHR32096:SF80">
    <property type="entry name" value="WRKY TRANSCRIPTION FACTOR 27-RELATED"/>
    <property type="match status" value="1"/>
</dbReference>
<dbReference type="GO" id="GO:0000976">
    <property type="term" value="F:transcription cis-regulatory region binding"/>
    <property type="evidence" value="ECO:0007669"/>
    <property type="project" value="TreeGrafter"/>
</dbReference>
<dbReference type="GO" id="GO:0045892">
    <property type="term" value="P:negative regulation of DNA-templated transcription"/>
    <property type="evidence" value="ECO:0007669"/>
    <property type="project" value="EnsemblPlants"/>
</dbReference>
<dbReference type="Gramene" id="fgenesh2_kg.8__1163__AT5G52830.1">
    <property type="protein sequence ID" value="fgenesh2_kg.8__1163__AT5G52830.1"/>
    <property type="gene ID" value="fgenesh2_kg.8__1163__AT5G52830.1"/>
</dbReference>
<feature type="region of interest" description="Disordered" evidence="7">
    <location>
        <begin position="109"/>
        <end position="128"/>
    </location>
</feature>
<dbReference type="GO" id="GO:0007263">
    <property type="term" value="P:nitric oxide mediated signal transduction"/>
    <property type="evidence" value="ECO:0007669"/>
    <property type="project" value="EnsemblPlants"/>
</dbReference>
<evidence type="ECO:0000313" key="9">
    <source>
        <dbReference type="EMBL" id="EFH40456.1"/>
    </source>
</evidence>
<dbReference type="InterPro" id="IPR003657">
    <property type="entry name" value="WRKY_dom"/>
</dbReference>
<dbReference type="Pfam" id="PF03106">
    <property type="entry name" value="WRKY"/>
    <property type="match status" value="1"/>
</dbReference>
<evidence type="ECO:0000256" key="3">
    <source>
        <dbReference type="ARBA" id="ARBA00023125"/>
    </source>
</evidence>
<dbReference type="GO" id="GO:0042742">
    <property type="term" value="P:defense response to bacterium"/>
    <property type="evidence" value="ECO:0007669"/>
    <property type="project" value="EnsemblPlants"/>
</dbReference>
<dbReference type="OrthoDB" id="662136at2759"/>
<comment type="similarity">
    <text evidence="6">Belongs to the WRKY group II-e family.</text>
</comment>
<dbReference type="AlphaFoldDB" id="D7MS88"/>
<keyword evidence="5" id="KW-0539">Nucleus</keyword>
<evidence type="ECO:0000256" key="4">
    <source>
        <dbReference type="ARBA" id="ARBA00023163"/>
    </source>
</evidence>
<dbReference type="GO" id="GO:0005634">
    <property type="term" value="C:nucleus"/>
    <property type="evidence" value="ECO:0007669"/>
    <property type="project" value="UniProtKB-SubCell"/>
</dbReference>
<dbReference type="SMART" id="SM00774">
    <property type="entry name" value="WRKY"/>
    <property type="match status" value="1"/>
</dbReference>
<protein>
    <recommendedName>
        <fullName evidence="8">WRKY domain-containing protein</fullName>
    </recommendedName>
</protein>
<evidence type="ECO:0000256" key="6">
    <source>
        <dbReference type="ARBA" id="ARBA00060761"/>
    </source>
</evidence>
<dbReference type="STRING" id="81972.D7MS88"/>
<dbReference type="FunFam" id="2.20.25.80:FF:000007">
    <property type="entry name" value="WRKY transcription factor 22"/>
    <property type="match status" value="1"/>
</dbReference>
<feature type="compositionally biased region" description="Basic residues" evidence="7">
    <location>
        <begin position="156"/>
        <end position="166"/>
    </location>
</feature>
<feature type="compositionally biased region" description="Pro residues" evidence="7">
    <location>
        <begin position="85"/>
        <end position="94"/>
    </location>
</feature>
<reference evidence="10" key="1">
    <citation type="journal article" date="2011" name="Nat. Genet.">
        <title>The Arabidopsis lyrata genome sequence and the basis of rapid genome size change.</title>
        <authorList>
            <person name="Hu T.T."/>
            <person name="Pattyn P."/>
            <person name="Bakker E.G."/>
            <person name="Cao J."/>
            <person name="Cheng J.-F."/>
            <person name="Clark R.M."/>
            <person name="Fahlgren N."/>
            <person name="Fawcett J.A."/>
            <person name="Grimwood J."/>
            <person name="Gundlach H."/>
            <person name="Haberer G."/>
            <person name="Hollister J.D."/>
            <person name="Ossowski S."/>
            <person name="Ottilar R.P."/>
            <person name="Salamov A.A."/>
            <person name="Schneeberger K."/>
            <person name="Spannagl M."/>
            <person name="Wang X."/>
            <person name="Yang L."/>
            <person name="Nasrallah M.E."/>
            <person name="Bergelson J."/>
            <person name="Carrington J.C."/>
            <person name="Gaut B.S."/>
            <person name="Schmutz J."/>
            <person name="Mayer K.F.X."/>
            <person name="Van de Peer Y."/>
            <person name="Grigoriev I.V."/>
            <person name="Nordborg M."/>
            <person name="Weigel D."/>
            <person name="Guo Y.-L."/>
        </authorList>
    </citation>
    <scope>NUCLEOTIDE SEQUENCE [LARGE SCALE GENOMIC DNA]</scope>
    <source>
        <strain evidence="10">cv. MN47</strain>
    </source>
</reference>
<dbReference type="PANTHER" id="PTHR32096">
    <property type="entry name" value="WRKY TRANSCRIPTION FACTOR 30-RELATED-RELATED"/>
    <property type="match status" value="1"/>
</dbReference>
<feature type="compositionally biased region" description="Polar residues" evidence="7">
    <location>
        <begin position="278"/>
        <end position="293"/>
    </location>
</feature>
<feature type="region of interest" description="Disordered" evidence="7">
    <location>
        <begin position="231"/>
        <end position="365"/>
    </location>
</feature>
<name>D7MS88_ARALL</name>
<dbReference type="SUPFAM" id="SSF118290">
    <property type="entry name" value="WRKY DNA-binding domain"/>
    <property type="match status" value="1"/>
</dbReference>
<feature type="compositionally biased region" description="Polar residues" evidence="7">
    <location>
        <begin position="59"/>
        <end position="69"/>
    </location>
</feature>
<organism evidence="10">
    <name type="scientific">Arabidopsis lyrata subsp. lyrata</name>
    <name type="common">Lyre-leaved rock-cress</name>
    <dbReference type="NCBI Taxonomy" id="81972"/>
    <lineage>
        <taxon>Eukaryota</taxon>
        <taxon>Viridiplantae</taxon>
        <taxon>Streptophyta</taxon>
        <taxon>Embryophyta</taxon>
        <taxon>Tracheophyta</taxon>
        <taxon>Spermatophyta</taxon>
        <taxon>Magnoliopsida</taxon>
        <taxon>eudicotyledons</taxon>
        <taxon>Gunneridae</taxon>
        <taxon>Pentapetalae</taxon>
        <taxon>rosids</taxon>
        <taxon>malvids</taxon>
        <taxon>Brassicales</taxon>
        <taxon>Brassicaceae</taxon>
        <taxon>Camelineae</taxon>
        <taxon>Arabidopsis</taxon>
    </lineage>
</organism>
<dbReference type="GO" id="GO:0003700">
    <property type="term" value="F:DNA-binding transcription factor activity"/>
    <property type="evidence" value="ECO:0007669"/>
    <property type="project" value="InterPro"/>
</dbReference>
<keyword evidence="3" id="KW-0238">DNA-binding</keyword>
<feature type="compositionally biased region" description="Basic and acidic residues" evidence="7">
    <location>
        <begin position="27"/>
        <end position="39"/>
    </location>
</feature>
<dbReference type="GO" id="GO:0009739">
    <property type="term" value="P:response to gibberellin"/>
    <property type="evidence" value="ECO:0007669"/>
    <property type="project" value="EnsemblPlants"/>
</dbReference>
<accession>D7MS88</accession>
<gene>
    <name evidence="9" type="ORF">ARALYDRAFT_495347</name>
</gene>
<evidence type="ECO:0000256" key="7">
    <source>
        <dbReference type="SAM" id="MobiDB-lite"/>
    </source>
</evidence>
<dbReference type="eggNOG" id="ENOG502QW38">
    <property type="taxonomic scope" value="Eukaryota"/>
</dbReference>
<comment type="subcellular location">
    <subcellularLocation>
        <location evidence="1">Nucleus</location>
    </subcellularLocation>
</comment>